<comment type="caution">
    <text evidence="1">The sequence shown here is derived from an EMBL/GenBank/DDBJ whole genome shotgun (WGS) entry which is preliminary data.</text>
</comment>
<sequence length="67" mass="7760">MILWTQYGMKVTIRVEPISHNHVEPSTASPINGNYTIRDPEEEDVDHELTTLVEEFHDIVLDEVEII</sequence>
<keyword evidence="2" id="KW-1185">Reference proteome</keyword>
<proteinExistence type="predicted"/>
<reference evidence="1 2" key="1">
    <citation type="journal article" date="2021" name="Nat. Plants">
        <title>The Taxus genome provides insights into paclitaxel biosynthesis.</title>
        <authorList>
            <person name="Xiong X."/>
            <person name="Gou J."/>
            <person name="Liao Q."/>
            <person name="Li Y."/>
            <person name="Zhou Q."/>
            <person name="Bi G."/>
            <person name="Li C."/>
            <person name="Du R."/>
            <person name="Wang X."/>
            <person name="Sun T."/>
            <person name="Guo L."/>
            <person name="Liang H."/>
            <person name="Lu P."/>
            <person name="Wu Y."/>
            <person name="Zhang Z."/>
            <person name="Ro D.K."/>
            <person name="Shang Y."/>
            <person name="Huang S."/>
            <person name="Yan J."/>
        </authorList>
    </citation>
    <scope>NUCLEOTIDE SEQUENCE [LARGE SCALE GENOMIC DNA]</scope>
    <source>
        <strain evidence="1">Ta-2019</strain>
    </source>
</reference>
<protein>
    <submittedName>
        <fullName evidence="1">Uncharacterized protein</fullName>
    </submittedName>
</protein>
<evidence type="ECO:0000313" key="2">
    <source>
        <dbReference type="Proteomes" id="UP000824469"/>
    </source>
</evidence>
<evidence type="ECO:0000313" key="1">
    <source>
        <dbReference type="EMBL" id="KAH9330736.1"/>
    </source>
</evidence>
<organism evidence="1 2">
    <name type="scientific">Taxus chinensis</name>
    <name type="common">Chinese yew</name>
    <name type="synonym">Taxus wallichiana var. chinensis</name>
    <dbReference type="NCBI Taxonomy" id="29808"/>
    <lineage>
        <taxon>Eukaryota</taxon>
        <taxon>Viridiplantae</taxon>
        <taxon>Streptophyta</taxon>
        <taxon>Embryophyta</taxon>
        <taxon>Tracheophyta</taxon>
        <taxon>Spermatophyta</taxon>
        <taxon>Pinopsida</taxon>
        <taxon>Pinidae</taxon>
        <taxon>Conifers II</taxon>
        <taxon>Cupressales</taxon>
        <taxon>Taxaceae</taxon>
        <taxon>Taxus</taxon>
    </lineage>
</organism>
<dbReference type="AlphaFoldDB" id="A0AA38GWG0"/>
<name>A0AA38GWG0_TAXCH</name>
<accession>A0AA38GWG0</accession>
<dbReference type="EMBL" id="JAHRHJ020000001">
    <property type="protein sequence ID" value="KAH9330736.1"/>
    <property type="molecule type" value="Genomic_DNA"/>
</dbReference>
<gene>
    <name evidence="1" type="ORF">KI387_002844</name>
</gene>
<dbReference type="Proteomes" id="UP000824469">
    <property type="component" value="Unassembled WGS sequence"/>
</dbReference>
<feature type="non-terminal residue" evidence="1">
    <location>
        <position position="67"/>
    </location>
</feature>